<name>A0A4X2LN73_VOMUR</name>
<dbReference type="InterPro" id="IPR008012">
    <property type="entry name" value="Ump1"/>
</dbReference>
<reference evidence="4" key="2">
    <citation type="submission" date="2025-08" db="UniProtKB">
        <authorList>
            <consortium name="Ensembl"/>
        </authorList>
    </citation>
    <scope>IDENTIFICATION</scope>
</reference>
<dbReference type="GeneTree" id="ENSGT00390000010734"/>
<dbReference type="GO" id="GO:0005737">
    <property type="term" value="C:cytoplasm"/>
    <property type="evidence" value="ECO:0007669"/>
    <property type="project" value="Ensembl"/>
</dbReference>
<dbReference type="PANTHER" id="PTHR12828">
    <property type="entry name" value="PROTEASOME MATURATION PROTEIN UMP1"/>
    <property type="match status" value="1"/>
</dbReference>
<reference evidence="4" key="3">
    <citation type="submission" date="2025-09" db="UniProtKB">
        <authorList>
            <consortium name="Ensembl"/>
        </authorList>
    </citation>
    <scope>IDENTIFICATION</scope>
</reference>
<evidence type="ECO:0000313" key="5">
    <source>
        <dbReference type="Proteomes" id="UP000314987"/>
    </source>
</evidence>
<dbReference type="OMA" id="HADMEKK"/>
<keyword evidence="1" id="KW-0143">Chaperone</keyword>
<sequence length="168" mass="18787">MNTRGLGSQLKDSISVSELSASAPFGNHDILRRGFSCVKNELLPSHPLELSEKNFQLNQDKMNFSTLRNIQGLYAPLKLQMEFKAVKQVQRLPFLQSSNLSLDILRGNDESIGFEDILNDPSQSETMGEPHMMVEYKLGLLLSGKPQHGGRTREPRFDRRAGSALSSI</sequence>
<dbReference type="AlphaFoldDB" id="A0A4X2LN73"/>
<dbReference type="GO" id="GO:0016607">
    <property type="term" value="C:nuclear speck"/>
    <property type="evidence" value="ECO:0007669"/>
    <property type="project" value="Ensembl"/>
</dbReference>
<gene>
    <name evidence="4" type="primary">POMP</name>
</gene>
<feature type="region of interest" description="Disordered" evidence="3">
    <location>
        <begin position="144"/>
        <end position="168"/>
    </location>
</feature>
<accession>A0A4X2LN73</accession>
<reference evidence="5" key="1">
    <citation type="submission" date="2018-12" db="EMBL/GenBank/DDBJ databases">
        <authorList>
            <person name="Yazar S."/>
        </authorList>
    </citation>
    <scope>NUCLEOTIDE SEQUENCE [LARGE SCALE GENOMIC DNA]</scope>
</reference>
<organism evidence="4 5">
    <name type="scientific">Vombatus ursinus</name>
    <name type="common">Common wombat</name>
    <dbReference type="NCBI Taxonomy" id="29139"/>
    <lineage>
        <taxon>Eukaryota</taxon>
        <taxon>Metazoa</taxon>
        <taxon>Chordata</taxon>
        <taxon>Craniata</taxon>
        <taxon>Vertebrata</taxon>
        <taxon>Euteleostomi</taxon>
        <taxon>Mammalia</taxon>
        <taxon>Metatheria</taxon>
        <taxon>Diprotodontia</taxon>
        <taxon>Vombatidae</taxon>
        <taxon>Vombatus</taxon>
    </lineage>
</organism>
<feature type="compositionally biased region" description="Basic and acidic residues" evidence="3">
    <location>
        <begin position="151"/>
        <end position="161"/>
    </location>
</feature>
<dbReference type="Pfam" id="PF05348">
    <property type="entry name" value="UMP1"/>
    <property type="match status" value="1"/>
</dbReference>
<dbReference type="Proteomes" id="UP000314987">
    <property type="component" value="Unassembled WGS sequence"/>
</dbReference>
<dbReference type="PANTHER" id="PTHR12828:SF3">
    <property type="entry name" value="PROTEASOME MATURATION PROTEIN"/>
    <property type="match status" value="1"/>
</dbReference>
<dbReference type="Ensembl" id="ENSVURT00010030351.1">
    <property type="protein sequence ID" value="ENSVURP00010026649.1"/>
    <property type="gene ID" value="ENSVURG00010020395.1"/>
</dbReference>
<comment type="similarity">
    <text evidence="2">Belongs to the POMP/UMP1 family.</text>
</comment>
<evidence type="ECO:0000313" key="4">
    <source>
        <dbReference type="Ensembl" id="ENSVURP00010026649.1"/>
    </source>
</evidence>
<evidence type="ECO:0000256" key="1">
    <source>
        <dbReference type="ARBA" id="ARBA00023186"/>
    </source>
</evidence>
<evidence type="ECO:0000256" key="3">
    <source>
        <dbReference type="SAM" id="MobiDB-lite"/>
    </source>
</evidence>
<proteinExistence type="inferred from homology"/>
<dbReference type="GO" id="GO:0043248">
    <property type="term" value="P:proteasome assembly"/>
    <property type="evidence" value="ECO:0007669"/>
    <property type="project" value="Ensembl"/>
</dbReference>
<protein>
    <submittedName>
        <fullName evidence="4">Proteasome maturation protein</fullName>
    </submittedName>
</protein>
<evidence type="ECO:0000256" key="2">
    <source>
        <dbReference type="ARBA" id="ARBA00043974"/>
    </source>
</evidence>
<dbReference type="STRING" id="29139.ENSVURP00010026649"/>
<keyword evidence="5" id="KW-1185">Reference proteome</keyword>